<comment type="caution">
    <text evidence="1">The sequence shown here is derived from an EMBL/GenBank/DDBJ whole genome shotgun (WGS) entry which is preliminary data.</text>
</comment>
<dbReference type="Proteomes" id="UP000247523">
    <property type="component" value="Unassembled WGS sequence"/>
</dbReference>
<dbReference type="EMBL" id="QICS01000004">
    <property type="protein sequence ID" value="PXV91229.1"/>
    <property type="molecule type" value="Genomic_DNA"/>
</dbReference>
<accession>A0A318ES91</accession>
<name>A0A318ES91_9FIRM</name>
<dbReference type="AlphaFoldDB" id="A0A318ES91"/>
<sequence>MEHVDEKILKQKQMMEEFEKQRFSEETIEIENQSSIFDGMVEIHKIPVGFAERTLLDDKIAIWMPEDFEEFTQEEINAVYLLGNKPDVVYGNTYLNFSIGFHFTSNEVPNEYMGDFNKIAKMILEKSGPKVTIYSEKVKKKGNHIVSSMELVSHTVTDAIYNVMFYSSLNGKVLIGFINFNYKYLNRYKTIAKEMLESFRFIEDSGEENE</sequence>
<evidence type="ECO:0000313" key="2">
    <source>
        <dbReference type="Proteomes" id="UP000247523"/>
    </source>
</evidence>
<evidence type="ECO:0000313" key="1">
    <source>
        <dbReference type="EMBL" id="PXV91229.1"/>
    </source>
</evidence>
<reference evidence="1 2" key="1">
    <citation type="submission" date="2018-05" db="EMBL/GenBank/DDBJ databases">
        <title>Genomic Encyclopedia of Type Strains, Phase IV (KMG-IV): sequencing the most valuable type-strain genomes for metagenomic binning, comparative biology and taxonomic classification.</title>
        <authorList>
            <person name="Goeker M."/>
        </authorList>
    </citation>
    <scope>NUCLEOTIDE SEQUENCE [LARGE SCALE GENOMIC DNA]</scope>
    <source>
        <strain evidence="1 2">DSM 28816</strain>
    </source>
</reference>
<protein>
    <submittedName>
        <fullName evidence="1">Uncharacterized protein</fullName>
    </submittedName>
</protein>
<organism evidence="1 2">
    <name type="scientific">Lachnotalea glycerini</name>
    <dbReference type="NCBI Taxonomy" id="1763509"/>
    <lineage>
        <taxon>Bacteria</taxon>
        <taxon>Bacillati</taxon>
        <taxon>Bacillota</taxon>
        <taxon>Clostridia</taxon>
        <taxon>Lachnospirales</taxon>
        <taxon>Lachnospiraceae</taxon>
        <taxon>Lachnotalea</taxon>
    </lineage>
</organism>
<gene>
    <name evidence="1" type="ORF">C8E03_104237</name>
</gene>
<dbReference type="RefSeq" id="WP_110291059.1">
    <property type="nucleotide sequence ID" value="NZ_QICS01000004.1"/>
</dbReference>
<proteinExistence type="predicted"/>